<evidence type="ECO:0000313" key="2">
    <source>
        <dbReference type="EMBL" id="KAF9409555.1"/>
    </source>
</evidence>
<reference evidence="2" key="1">
    <citation type="submission" date="2020-08" db="EMBL/GenBank/DDBJ databases">
        <title>Spodoptera exigua strain:BAW_Kor-Di-RS1 Genome sequencing and assembly.</title>
        <authorList>
            <person name="Kim J."/>
            <person name="Nam H.Y."/>
            <person name="Kwon M."/>
            <person name="Choi J.H."/>
            <person name="Cho S.R."/>
            <person name="Kim G.-H."/>
        </authorList>
    </citation>
    <scope>NUCLEOTIDE SEQUENCE</scope>
    <source>
        <strain evidence="2">BAW_Kor-Di-RS1</strain>
        <tissue evidence="2">Whole-body</tissue>
    </source>
</reference>
<keyword evidence="4" id="KW-1185">Reference proteome</keyword>
<dbReference type="EMBL" id="JACKWZ010000310">
    <property type="protein sequence ID" value="KAF9409555.1"/>
    <property type="molecule type" value="Genomic_DNA"/>
</dbReference>
<feature type="transmembrane region" description="Helical" evidence="1">
    <location>
        <begin position="32"/>
        <end position="54"/>
    </location>
</feature>
<protein>
    <submittedName>
        <fullName evidence="2">Uncharacterized protein</fullName>
    </submittedName>
</protein>
<dbReference type="Proteomes" id="UP000814243">
    <property type="component" value="Unassembled WGS sequence"/>
</dbReference>
<keyword evidence="1" id="KW-0812">Transmembrane</keyword>
<accession>A0A835G891</accession>
<name>A0A835G891_SPOEX</name>
<comment type="caution">
    <text evidence="2">The sequence shown here is derived from an EMBL/GenBank/DDBJ whole genome shotgun (WGS) entry which is preliminary data.</text>
</comment>
<reference evidence="3" key="2">
    <citation type="journal article" date="2021" name="G3 (Bethesda)">
        <title>Genome and transcriptome analysis of the beet armyworm Spodoptera exigua reveals targets for pest control. .</title>
        <authorList>
            <person name="Simon S."/>
            <person name="Breeschoten T."/>
            <person name="Jansen H.J."/>
            <person name="Dirks R.P."/>
            <person name="Schranz M.E."/>
            <person name="Ros V.I.D."/>
        </authorList>
    </citation>
    <scope>NUCLEOTIDE SEQUENCE</scope>
    <source>
        <strain evidence="3">TB_SE_WUR_2020</strain>
    </source>
</reference>
<sequence length="90" mass="10161">MNQSVKPFGHVVKFKKGLFGLFKRGWWEIPDVMAASFMAIVGAGMATYGVMRYIETGGENSEYKSVYYVVRSGDPRACKLKNPTYSEYNC</sequence>
<gene>
    <name evidence="3" type="ORF">HF086_008289</name>
    <name evidence="2" type="ORF">HW555_011120</name>
</gene>
<evidence type="ECO:0000313" key="3">
    <source>
        <dbReference type="EMBL" id="KAH9634455.1"/>
    </source>
</evidence>
<organism evidence="2 4">
    <name type="scientific">Spodoptera exigua</name>
    <name type="common">Beet armyworm</name>
    <name type="synonym">Noctua fulgens</name>
    <dbReference type="NCBI Taxonomy" id="7107"/>
    <lineage>
        <taxon>Eukaryota</taxon>
        <taxon>Metazoa</taxon>
        <taxon>Ecdysozoa</taxon>
        <taxon>Arthropoda</taxon>
        <taxon>Hexapoda</taxon>
        <taxon>Insecta</taxon>
        <taxon>Pterygota</taxon>
        <taxon>Neoptera</taxon>
        <taxon>Endopterygota</taxon>
        <taxon>Lepidoptera</taxon>
        <taxon>Glossata</taxon>
        <taxon>Ditrysia</taxon>
        <taxon>Noctuoidea</taxon>
        <taxon>Noctuidae</taxon>
        <taxon>Amphipyrinae</taxon>
        <taxon>Spodoptera</taxon>
    </lineage>
</organism>
<proteinExistence type="predicted"/>
<dbReference type="AlphaFoldDB" id="A0A835G891"/>
<evidence type="ECO:0000256" key="1">
    <source>
        <dbReference type="SAM" id="Phobius"/>
    </source>
</evidence>
<keyword evidence="1" id="KW-0472">Membrane</keyword>
<evidence type="ECO:0000313" key="4">
    <source>
        <dbReference type="Proteomes" id="UP000648187"/>
    </source>
</evidence>
<dbReference type="Proteomes" id="UP000648187">
    <property type="component" value="Unassembled WGS sequence"/>
</dbReference>
<dbReference type="EMBL" id="JACEFF010000610">
    <property type="protein sequence ID" value="KAH9634455.1"/>
    <property type="molecule type" value="Genomic_DNA"/>
</dbReference>
<keyword evidence="1" id="KW-1133">Transmembrane helix</keyword>